<feature type="transmembrane region" description="Helical" evidence="9">
    <location>
        <begin position="542"/>
        <end position="562"/>
    </location>
</feature>
<gene>
    <name evidence="11" type="ORF">ACJMK2_023761</name>
</gene>
<dbReference type="AlphaFoldDB" id="A0ABD3T6Y0"/>
<dbReference type="Gene3D" id="3.40.50.300">
    <property type="entry name" value="P-loop containing nucleotide triphosphate hydrolases"/>
    <property type="match status" value="1"/>
</dbReference>
<comment type="subcellular location">
    <subcellularLocation>
        <location evidence="1">Membrane</location>
        <topology evidence="1">Multi-pass membrane protein</topology>
    </subcellularLocation>
</comment>
<dbReference type="Pfam" id="PF01061">
    <property type="entry name" value="ABC2_membrane"/>
    <property type="match status" value="1"/>
</dbReference>
<dbReference type="GO" id="GO:0016020">
    <property type="term" value="C:membrane"/>
    <property type="evidence" value="ECO:0007669"/>
    <property type="project" value="UniProtKB-SubCell"/>
</dbReference>
<reference evidence="11 12" key="1">
    <citation type="submission" date="2024-11" db="EMBL/GenBank/DDBJ databases">
        <title>Chromosome-level genome assembly of the freshwater bivalve Anodonta woodiana.</title>
        <authorList>
            <person name="Chen X."/>
        </authorList>
    </citation>
    <scope>NUCLEOTIDE SEQUENCE [LARGE SCALE GENOMIC DNA]</scope>
    <source>
        <strain evidence="11">MN2024</strain>
        <tissue evidence="11">Gills</tissue>
    </source>
</reference>
<keyword evidence="7 9" id="KW-1133">Transmembrane helix</keyword>
<keyword evidence="4 9" id="KW-0812">Transmembrane</keyword>
<accession>A0ABD3T6Y0</accession>
<comment type="similarity">
    <text evidence="2">Belongs to the ABC transporter superfamily. ABCG family. Eye pigment precursor importer (TC 3.A.1.204) subfamily.</text>
</comment>
<keyword evidence="5" id="KW-0547">Nucleotide-binding</keyword>
<organism evidence="11 12">
    <name type="scientific">Sinanodonta woodiana</name>
    <name type="common">Chinese pond mussel</name>
    <name type="synonym">Anodonta woodiana</name>
    <dbReference type="NCBI Taxonomy" id="1069815"/>
    <lineage>
        <taxon>Eukaryota</taxon>
        <taxon>Metazoa</taxon>
        <taxon>Spiralia</taxon>
        <taxon>Lophotrochozoa</taxon>
        <taxon>Mollusca</taxon>
        <taxon>Bivalvia</taxon>
        <taxon>Autobranchia</taxon>
        <taxon>Heteroconchia</taxon>
        <taxon>Palaeoheterodonta</taxon>
        <taxon>Unionida</taxon>
        <taxon>Unionoidea</taxon>
        <taxon>Unionidae</taxon>
        <taxon>Unioninae</taxon>
        <taxon>Sinanodonta</taxon>
    </lineage>
</organism>
<evidence type="ECO:0000256" key="2">
    <source>
        <dbReference type="ARBA" id="ARBA00005814"/>
    </source>
</evidence>
<evidence type="ECO:0000256" key="6">
    <source>
        <dbReference type="ARBA" id="ARBA00022840"/>
    </source>
</evidence>
<keyword evidence="8 9" id="KW-0472">Membrane</keyword>
<feature type="transmembrane region" description="Helical" evidence="9">
    <location>
        <begin position="636"/>
        <end position="658"/>
    </location>
</feature>
<feature type="domain" description="ABC transporter" evidence="10">
    <location>
        <begin position="12"/>
        <end position="245"/>
    </location>
</feature>
<feature type="transmembrane region" description="Helical" evidence="9">
    <location>
        <begin position="475"/>
        <end position="504"/>
    </location>
</feature>
<evidence type="ECO:0000259" key="10">
    <source>
        <dbReference type="PROSITE" id="PS50893"/>
    </source>
</evidence>
<evidence type="ECO:0000256" key="7">
    <source>
        <dbReference type="ARBA" id="ARBA00022989"/>
    </source>
</evidence>
<dbReference type="SUPFAM" id="SSF52540">
    <property type="entry name" value="P-loop containing nucleoside triphosphate hydrolases"/>
    <property type="match status" value="1"/>
</dbReference>
<dbReference type="PANTHER" id="PTHR48041">
    <property type="entry name" value="ABC TRANSPORTER G FAMILY MEMBER 28"/>
    <property type="match status" value="1"/>
</dbReference>
<feature type="transmembrane region" description="Helical" evidence="9">
    <location>
        <begin position="510"/>
        <end position="535"/>
    </location>
</feature>
<dbReference type="InterPro" id="IPR027417">
    <property type="entry name" value="P-loop_NTPase"/>
</dbReference>
<protein>
    <recommendedName>
        <fullName evidence="10">ABC transporter domain-containing protein</fullName>
    </recommendedName>
</protein>
<evidence type="ECO:0000256" key="5">
    <source>
        <dbReference type="ARBA" id="ARBA00022741"/>
    </source>
</evidence>
<dbReference type="PROSITE" id="PS50893">
    <property type="entry name" value="ABC_TRANSPORTER_2"/>
    <property type="match status" value="1"/>
</dbReference>
<evidence type="ECO:0000256" key="1">
    <source>
        <dbReference type="ARBA" id="ARBA00004141"/>
    </source>
</evidence>
<evidence type="ECO:0000256" key="9">
    <source>
        <dbReference type="SAM" id="Phobius"/>
    </source>
</evidence>
<feature type="transmembrane region" description="Helical" evidence="9">
    <location>
        <begin position="401"/>
        <end position="423"/>
    </location>
</feature>
<dbReference type="Pfam" id="PF00005">
    <property type="entry name" value="ABC_tran"/>
    <property type="match status" value="1"/>
</dbReference>
<sequence length="665" mass="75387">MQSRKKEGYNEFVFRQINLNFDGKQVLRDVCGNVRNGDILTVIGPKGSGKTTLTSVLAGNIKSYNGDILLDGKSITKNDFENRIAYVTAQDLFLPNLTVEETLKYSAMLRFSSGMPRKQQEERISFAKDVMGLQMFESLMVQFCSPCQKRCLSVACELVINPDILIIDEPMLGLSFKESLDVMTMLKRLTTSSDIAIVMTLQQASSSIYNMCSKSLFLYNGHMVYFGDCRRLSQFLGMANFPCPRDGHSADYLLQLLCQDNFSDKEPDQAKLIQAAYQWRETENWPKVLSSHPHLSSFRKPGSGTTPQLLRMKEVAKNGLGTKGGNQAQIGEDNNAVAETKFTNSVDDYLEDTTIQIEQSKLLPGDGDIVEPATPPRWRTSYWNQFCVLTVRNFHNSRRRILFPIGLVQNGYILLCCILIWWRPERVEATIKDKLGLFFFTTVQWAFFALLDAISTFPKEMKVINKERNYKLYRVSAFCLAKTISEFPLSIIQPVVYICVIYWVANLNGFLAFLGSIGVLVIDVFAAQSIGLFIGTAVNPPWTLILVSLGLLSMMLFGGAFATPPVWLQWAKYVSYFYYGLNAFIHLEFREAAPIPCDPTMSLIPICSMVDPTSNSTMTHFPSDVVLLMQNISWPLWNYIFVLIVVMVVMRLLWYIILRRKNPQA</sequence>
<evidence type="ECO:0000313" key="11">
    <source>
        <dbReference type="EMBL" id="KAL3832083.1"/>
    </source>
</evidence>
<dbReference type="InterPro" id="IPR050352">
    <property type="entry name" value="ABCG_transporters"/>
</dbReference>
<name>A0ABD3T6Y0_SINWO</name>
<dbReference type="GO" id="GO:0005524">
    <property type="term" value="F:ATP binding"/>
    <property type="evidence" value="ECO:0007669"/>
    <property type="project" value="UniProtKB-KW"/>
</dbReference>
<proteinExistence type="inferred from homology"/>
<keyword evidence="6" id="KW-0067">ATP-binding</keyword>
<keyword evidence="12" id="KW-1185">Reference proteome</keyword>
<feature type="transmembrane region" description="Helical" evidence="9">
    <location>
        <begin position="435"/>
        <end position="454"/>
    </location>
</feature>
<comment type="caution">
    <text evidence="11">The sequence shown here is derived from an EMBL/GenBank/DDBJ whole genome shotgun (WGS) entry which is preliminary data.</text>
</comment>
<dbReference type="Proteomes" id="UP001634394">
    <property type="component" value="Unassembled WGS sequence"/>
</dbReference>
<evidence type="ECO:0000256" key="4">
    <source>
        <dbReference type="ARBA" id="ARBA00022692"/>
    </source>
</evidence>
<keyword evidence="3" id="KW-0813">Transport</keyword>
<dbReference type="InterPro" id="IPR003593">
    <property type="entry name" value="AAA+_ATPase"/>
</dbReference>
<dbReference type="InterPro" id="IPR003439">
    <property type="entry name" value="ABC_transporter-like_ATP-bd"/>
</dbReference>
<dbReference type="InterPro" id="IPR013525">
    <property type="entry name" value="ABC2_TM"/>
</dbReference>
<evidence type="ECO:0000256" key="3">
    <source>
        <dbReference type="ARBA" id="ARBA00022448"/>
    </source>
</evidence>
<evidence type="ECO:0000313" key="12">
    <source>
        <dbReference type="Proteomes" id="UP001634394"/>
    </source>
</evidence>
<dbReference type="SMART" id="SM00382">
    <property type="entry name" value="AAA"/>
    <property type="match status" value="1"/>
</dbReference>
<evidence type="ECO:0000256" key="8">
    <source>
        <dbReference type="ARBA" id="ARBA00023136"/>
    </source>
</evidence>
<dbReference type="PANTHER" id="PTHR48041:SF63">
    <property type="entry name" value="EARLY GENE AT 23, ISOFORM C"/>
    <property type="match status" value="1"/>
</dbReference>
<dbReference type="EMBL" id="JBJQND010000019">
    <property type="protein sequence ID" value="KAL3832083.1"/>
    <property type="molecule type" value="Genomic_DNA"/>
</dbReference>